<dbReference type="EMBL" id="LAZR01051074">
    <property type="protein sequence ID" value="KKK85950.1"/>
    <property type="molecule type" value="Genomic_DNA"/>
</dbReference>
<evidence type="ECO:0000313" key="1">
    <source>
        <dbReference type="EMBL" id="KKK85950.1"/>
    </source>
</evidence>
<reference evidence="1" key="1">
    <citation type="journal article" date="2015" name="Nature">
        <title>Complex archaea that bridge the gap between prokaryotes and eukaryotes.</title>
        <authorList>
            <person name="Spang A."/>
            <person name="Saw J.H."/>
            <person name="Jorgensen S.L."/>
            <person name="Zaremba-Niedzwiedzka K."/>
            <person name="Martijn J."/>
            <person name="Lind A.E."/>
            <person name="van Eijk R."/>
            <person name="Schleper C."/>
            <person name="Guy L."/>
            <person name="Ettema T.J."/>
        </authorList>
    </citation>
    <scope>NUCLEOTIDE SEQUENCE</scope>
</reference>
<protein>
    <submittedName>
        <fullName evidence="1">Uncharacterized protein</fullName>
    </submittedName>
</protein>
<name>A0A0F8ZIV0_9ZZZZ</name>
<feature type="non-terminal residue" evidence="1">
    <location>
        <position position="1"/>
    </location>
</feature>
<proteinExistence type="predicted"/>
<dbReference type="AlphaFoldDB" id="A0A0F8ZIV0"/>
<accession>A0A0F8ZIV0</accession>
<sequence>DIDCQDIRFWSQCKNIRRNSTVKSGILVVGADDHHDAGAIAIVCRDAMPIARGYVGSAVEGGWGDDWGR</sequence>
<comment type="caution">
    <text evidence="1">The sequence shown here is derived from an EMBL/GenBank/DDBJ whole genome shotgun (WGS) entry which is preliminary data.</text>
</comment>
<gene>
    <name evidence="1" type="ORF">LCGC14_2768100</name>
</gene>
<organism evidence="1">
    <name type="scientific">marine sediment metagenome</name>
    <dbReference type="NCBI Taxonomy" id="412755"/>
    <lineage>
        <taxon>unclassified sequences</taxon>
        <taxon>metagenomes</taxon>
        <taxon>ecological metagenomes</taxon>
    </lineage>
</organism>